<dbReference type="PANTHER" id="PTHR24421:SF10">
    <property type="entry name" value="NITRATE_NITRITE SENSOR PROTEIN NARQ"/>
    <property type="match status" value="1"/>
</dbReference>
<comment type="subcellular location">
    <subcellularLocation>
        <location evidence="2">Membrane</location>
    </subcellularLocation>
</comment>
<evidence type="ECO:0000259" key="11">
    <source>
        <dbReference type="PROSITE" id="PS50885"/>
    </source>
</evidence>
<dbReference type="GO" id="GO:0046983">
    <property type="term" value="F:protein dimerization activity"/>
    <property type="evidence" value="ECO:0007669"/>
    <property type="project" value="InterPro"/>
</dbReference>
<dbReference type="InterPro" id="IPR003594">
    <property type="entry name" value="HATPase_dom"/>
</dbReference>
<dbReference type="Proteomes" id="UP000294599">
    <property type="component" value="Unassembled WGS sequence"/>
</dbReference>
<dbReference type="EC" id="2.7.13.3" evidence="3"/>
<dbReference type="SMART" id="SM00387">
    <property type="entry name" value="HATPase_c"/>
    <property type="match status" value="1"/>
</dbReference>
<dbReference type="GO" id="GO:0000155">
    <property type="term" value="F:phosphorelay sensor kinase activity"/>
    <property type="evidence" value="ECO:0007669"/>
    <property type="project" value="InterPro"/>
</dbReference>
<reference evidence="12 13" key="1">
    <citation type="submission" date="2019-03" db="EMBL/GenBank/DDBJ databases">
        <title>Genomic Encyclopedia of Type Strains, Phase IV (KMG-IV): sequencing the most valuable type-strain genomes for metagenomic binning, comparative biology and taxonomic classification.</title>
        <authorList>
            <person name="Goeker M."/>
        </authorList>
    </citation>
    <scope>NUCLEOTIDE SEQUENCE [LARGE SCALE GENOMIC DNA]</scope>
    <source>
        <strain evidence="12 13">DSM 21944</strain>
    </source>
</reference>
<dbReference type="InterPro" id="IPR003660">
    <property type="entry name" value="HAMP_dom"/>
</dbReference>
<keyword evidence="13" id="KW-1185">Reference proteome</keyword>
<keyword evidence="9" id="KW-0902">Two-component regulatory system</keyword>
<protein>
    <recommendedName>
        <fullName evidence="3">histidine kinase</fullName>
        <ecNumber evidence="3">2.7.13.3</ecNumber>
    </recommendedName>
</protein>
<dbReference type="CDD" id="cd16917">
    <property type="entry name" value="HATPase_UhpB-NarQ-NarX-like"/>
    <property type="match status" value="1"/>
</dbReference>
<dbReference type="GO" id="GO:0005524">
    <property type="term" value="F:ATP binding"/>
    <property type="evidence" value="ECO:0007669"/>
    <property type="project" value="UniProtKB-KW"/>
</dbReference>
<keyword evidence="4" id="KW-0597">Phosphoprotein</keyword>
<evidence type="ECO:0000256" key="7">
    <source>
        <dbReference type="ARBA" id="ARBA00022777"/>
    </source>
</evidence>
<keyword evidence="10" id="KW-0472">Membrane</keyword>
<organism evidence="12 13">
    <name type="scientific">Pseudofulvimonas gallinarii</name>
    <dbReference type="NCBI Taxonomy" id="634155"/>
    <lineage>
        <taxon>Bacteria</taxon>
        <taxon>Pseudomonadati</taxon>
        <taxon>Pseudomonadota</taxon>
        <taxon>Gammaproteobacteria</taxon>
        <taxon>Lysobacterales</taxon>
        <taxon>Rhodanobacteraceae</taxon>
        <taxon>Pseudofulvimonas</taxon>
    </lineage>
</organism>
<dbReference type="Gene3D" id="1.20.5.1930">
    <property type="match status" value="1"/>
</dbReference>
<keyword evidence="7 12" id="KW-0418">Kinase</keyword>
<evidence type="ECO:0000256" key="4">
    <source>
        <dbReference type="ARBA" id="ARBA00022553"/>
    </source>
</evidence>
<comment type="caution">
    <text evidence="12">The sequence shown here is derived from an EMBL/GenBank/DDBJ whole genome shotgun (WGS) entry which is preliminary data.</text>
</comment>
<dbReference type="PROSITE" id="PS50885">
    <property type="entry name" value="HAMP"/>
    <property type="match status" value="1"/>
</dbReference>
<comment type="catalytic activity">
    <reaction evidence="1">
        <text>ATP + protein L-histidine = ADP + protein N-phospho-L-histidine.</text>
        <dbReference type="EC" id="2.7.13.3"/>
    </reaction>
</comment>
<accession>A0A4R3LS97</accession>
<keyword evidence="10" id="KW-0812">Transmembrane</keyword>
<dbReference type="Pfam" id="PF02518">
    <property type="entry name" value="HATPase_c"/>
    <property type="match status" value="1"/>
</dbReference>
<dbReference type="AlphaFoldDB" id="A0A4R3LS97"/>
<dbReference type="InterPro" id="IPR036890">
    <property type="entry name" value="HATPase_C_sf"/>
</dbReference>
<evidence type="ECO:0000256" key="5">
    <source>
        <dbReference type="ARBA" id="ARBA00022679"/>
    </source>
</evidence>
<keyword evidence="8" id="KW-0067">ATP-binding</keyword>
<dbReference type="OrthoDB" id="9797605at2"/>
<dbReference type="Gene3D" id="6.10.340.10">
    <property type="match status" value="1"/>
</dbReference>
<dbReference type="SUPFAM" id="SSF55874">
    <property type="entry name" value="ATPase domain of HSP90 chaperone/DNA topoisomerase II/histidine kinase"/>
    <property type="match status" value="1"/>
</dbReference>
<evidence type="ECO:0000256" key="2">
    <source>
        <dbReference type="ARBA" id="ARBA00004370"/>
    </source>
</evidence>
<dbReference type="InterPro" id="IPR011712">
    <property type="entry name" value="Sig_transdc_His_kin_sub3_dim/P"/>
</dbReference>
<evidence type="ECO:0000256" key="1">
    <source>
        <dbReference type="ARBA" id="ARBA00000085"/>
    </source>
</evidence>
<dbReference type="EMBL" id="SMAF01000001">
    <property type="protein sequence ID" value="TCT01455.1"/>
    <property type="molecule type" value="Genomic_DNA"/>
</dbReference>
<evidence type="ECO:0000256" key="3">
    <source>
        <dbReference type="ARBA" id="ARBA00012438"/>
    </source>
</evidence>
<feature type="transmembrane region" description="Helical" evidence="10">
    <location>
        <begin position="167"/>
        <end position="185"/>
    </location>
</feature>
<dbReference type="CDD" id="cd06225">
    <property type="entry name" value="HAMP"/>
    <property type="match status" value="1"/>
</dbReference>
<dbReference type="InterPro" id="IPR050482">
    <property type="entry name" value="Sensor_HK_TwoCompSys"/>
</dbReference>
<evidence type="ECO:0000313" key="13">
    <source>
        <dbReference type="Proteomes" id="UP000294599"/>
    </source>
</evidence>
<dbReference type="Gene3D" id="3.30.565.10">
    <property type="entry name" value="Histidine kinase-like ATPase, C-terminal domain"/>
    <property type="match status" value="1"/>
</dbReference>
<proteinExistence type="predicted"/>
<evidence type="ECO:0000256" key="8">
    <source>
        <dbReference type="ARBA" id="ARBA00022840"/>
    </source>
</evidence>
<keyword evidence="6" id="KW-0547">Nucleotide-binding</keyword>
<feature type="domain" description="HAMP" evidence="11">
    <location>
        <begin position="187"/>
        <end position="239"/>
    </location>
</feature>
<dbReference type="Pfam" id="PF07730">
    <property type="entry name" value="HisKA_3"/>
    <property type="match status" value="1"/>
</dbReference>
<evidence type="ECO:0000256" key="6">
    <source>
        <dbReference type="ARBA" id="ARBA00022741"/>
    </source>
</evidence>
<gene>
    <name evidence="12" type="ORF">EDC25_101325</name>
</gene>
<dbReference type="RefSeq" id="WP_132577176.1">
    <property type="nucleotide sequence ID" value="NZ_JBHLWF010000003.1"/>
</dbReference>
<evidence type="ECO:0000256" key="9">
    <source>
        <dbReference type="ARBA" id="ARBA00023012"/>
    </source>
</evidence>
<dbReference type="GO" id="GO:0016020">
    <property type="term" value="C:membrane"/>
    <property type="evidence" value="ECO:0007669"/>
    <property type="project" value="UniProtKB-SubCell"/>
</dbReference>
<dbReference type="SMART" id="SM00304">
    <property type="entry name" value="HAMP"/>
    <property type="match status" value="1"/>
</dbReference>
<sequence>MKGLRLQLAVFYILLSLPALLLIERAVFGWKFENMLRQLADGRVEALLQHEAVSIDEAMAAGAREEELKLRLQHLVLRLERPRESLGTSAAFVLLELTPHPFEARLRTASGERIAADTPRQDAPDWLHRAWSMPVPDRAGREPWQLDVDLAVPTPWRLSLEAVSFEWRLAVAYLVIFLLGSAWFLRWRVLGRVSRMAEAAGAWARGDFSVALADRNSDELGRLAQALDRMAADVQALVGTRARLASLEERQRLARDLHDTVKQKAFALSLQLSAARDSASETARQQRLQEAQGLMAEIQHELAELLQDMRGEPSDALAEVDLVPALSSRLDDFTRRSGLVGEAALPESVEVPADTADAVLRVYDEALSNVWRHAAARHVRVQLAPLPEGWALSVEDDGRGLGAASRDGMGMNNMRERSRAIGARFEVHGGAGGGTRLLLVFPEGISRP</sequence>
<keyword evidence="10" id="KW-1133">Transmembrane helix</keyword>
<dbReference type="Pfam" id="PF00672">
    <property type="entry name" value="HAMP"/>
    <property type="match status" value="1"/>
</dbReference>
<name>A0A4R3LS97_9GAMM</name>
<evidence type="ECO:0000256" key="10">
    <source>
        <dbReference type="SAM" id="Phobius"/>
    </source>
</evidence>
<evidence type="ECO:0000313" key="12">
    <source>
        <dbReference type="EMBL" id="TCT01455.1"/>
    </source>
</evidence>
<dbReference type="PANTHER" id="PTHR24421">
    <property type="entry name" value="NITRATE/NITRITE SENSOR PROTEIN NARX-RELATED"/>
    <property type="match status" value="1"/>
</dbReference>
<keyword evidence="5" id="KW-0808">Transferase</keyword>
<dbReference type="SUPFAM" id="SSF158472">
    <property type="entry name" value="HAMP domain-like"/>
    <property type="match status" value="1"/>
</dbReference>